<gene>
    <name evidence="4" type="ORF">G6N76_12130</name>
</gene>
<keyword evidence="5" id="KW-1185">Reference proteome</keyword>
<keyword evidence="1 4" id="KW-0808">Transferase</keyword>
<dbReference type="PANTHER" id="PTHR43420">
    <property type="entry name" value="ACETYLTRANSFERASE"/>
    <property type="match status" value="1"/>
</dbReference>
<dbReference type="RefSeq" id="WP_163904919.1">
    <property type="nucleotide sequence ID" value="NZ_CP048427.1"/>
</dbReference>
<evidence type="ECO:0000313" key="4">
    <source>
        <dbReference type="EMBL" id="NGO64417.1"/>
    </source>
</evidence>
<evidence type="ECO:0000256" key="2">
    <source>
        <dbReference type="ARBA" id="ARBA00023315"/>
    </source>
</evidence>
<dbReference type="EMBL" id="JAAKZH010000003">
    <property type="protein sequence ID" value="NGO64417.1"/>
    <property type="molecule type" value="Genomic_DNA"/>
</dbReference>
<dbReference type="PANTHER" id="PTHR43420:SF52">
    <property type="entry name" value="N-ACETYLTRANSFERASE YODP"/>
    <property type="match status" value="1"/>
</dbReference>
<dbReference type="InterPro" id="IPR050680">
    <property type="entry name" value="YpeA/RimI_acetyltransf"/>
</dbReference>
<dbReference type="Pfam" id="PF00583">
    <property type="entry name" value="Acetyltransf_1"/>
    <property type="match status" value="1"/>
</dbReference>
<dbReference type="AlphaFoldDB" id="A0A6M1S511"/>
<dbReference type="Proteomes" id="UP000477849">
    <property type="component" value="Unassembled WGS sequence"/>
</dbReference>
<evidence type="ECO:0000313" key="5">
    <source>
        <dbReference type="Proteomes" id="UP000477849"/>
    </source>
</evidence>
<dbReference type="Gene3D" id="3.40.630.30">
    <property type="match status" value="1"/>
</dbReference>
<dbReference type="InterPro" id="IPR000182">
    <property type="entry name" value="GNAT_dom"/>
</dbReference>
<dbReference type="CDD" id="cd04301">
    <property type="entry name" value="NAT_SF"/>
    <property type="match status" value="1"/>
</dbReference>
<dbReference type="SUPFAM" id="SSF55729">
    <property type="entry name" value="Acyl-CoA N-acyltransferases (Nat)"/>
    <property type="match status" value="1"/>
</dbReference>
<accession>A0A6M1S511</accession>
<dbReference type="GO" id="GO:0016747">
    <property type="term" value="F:acyltransferase activity, transferring groups other than amino-acyl groups"/>
    <property type="evidence" value="ECO:0007669"/>
    <property type="project" value="InterPro"/>
</dbReference>
<comment type="caution">
    <text evidence="4">The sequence shown here is derived from an EMBL/GenBank/DDBJ whole genome shotgun (WGS) entry which is preliminary data.</text>
</comment>
<evidence type="ECO:0000259" key="3">
    <source>
        <dbReference type="PROSITE" id="PS51186"/>
    </source>
</evidence>
<proteinExistence type="predicted"/>
<reference evidence="4 5" key="1">
    <citation type="submission" date="2020-02" db="EMBL/GenBank/DDBJ databases">
        <title>Genome sequence of the type strain CCBAU10050 of Rhizobium daejeonense.</title>
        <authorList>
            <person name="Gao J."/>
            <person name="Sun J."/>
        </authorList>
    </citation>
    <scope>NUCLEOTIDE SEQUENCE [LARGE SCALE GENOMIC DNA]</scope>
    <source>
        <strain evidence="4 5">CCBAU10050</strain>
    </source>
</reference>
<protein>
    <submittedName>
        <fullName evidence="4">GNAT family N-acetyltransferase</fullName>
    </submittedName>
</protein>
<evidence type="ECO:0000256" key="1">
    <source>
        <dbReference type="ARBA" id="ARBA00022679"/>
    </source>
</evidence>
<dbReference type="PROSITE" id="PS51186">
    <property type="entry name" value="GNAT"/>
    <property type="match status" value="1"/>
</dbReference>
<name>A0A6M1S511_9HYPH</name>
<sequence length="168" mass="18752">MANIRTARQEEADLLADIGIRSWELAMIPVAETGSMLENASQAFQNFTRSRWITISVVESGGVVAGWAAREQLDENITDFWIDPQYQGQGLGSALLAEVEDEIRKQGFEKVSLETHALNRDAVGFFEKHGYSVHWLTITYNPKLDRDVQTVGMSKQLVEPAGTGYAEF</sequence>
<feature type="domain" description="N-acetyltransferase" evidence="3">
    <location>
        <begin position="2"/>
        <end position="158"/>
    </location>
</feature>
<dbReference type="InterPro" id="IPR016181">
    <property type="entry name" value="Acyl_CoA_acyltransferase"/>
</dbReference>
<organism evidence="4 5">
    <name type="scientific">Rhizobium daejeonense</name>
    <dbReference type="NCBI Taxonomy" id="240521"/>
    <lineage>
        <taxon>Bacteria</taxon>
        <taxon>Pseudomonadati</taxon>
        <taxon>Pseudomonadota</taxon>
        <taxon>Alphaproteobacteria</taxon>
        <taxon>Hyphomicrobiales</taxon>
        <taxon>Rhizobiaceae</taxon>
        <taxon>Rhizobium/Agrobacterium group</taxon>
        <taxon>Rhizobium</taxon>
    </lineage>
</organism>
<keyword evidence="2" id="KW-0012">Acyltransferase</keyword>